<reference evidence="2 3" key="1">
    <citation type="journal article" date="2006" name="Science">
        <title>Phytophthora genome sequences uncover evolutionary origins and mechanisms of pathogenesis.</title>
        <authorList>
            <person name="Tyler B.M."/>
            <person name="Tripathy S."/>
            <person name="Zhang X."/>
            <person name="Dehal P."/>
            <person name="Jiang R.H."/>
            <person name="Aerts A."/>
            <person name="Arredondo F.D."/>
            <person name="Baxter L."/>
            <person name="Bensasson D."/>
            <person name="Beynon J.L."/>
            <person name="Chapman J."/>
            <person name="Damasceno C.M."/>
            <person name="Dorrance A.E."/>
            <person name="Dou D."/>
            <person name="Dickerman A.W."/>
            <person name="Dubchak I.L."/>
            <person name="Garbelotto M."/>
            <person name="Gijzen M."/>
            <person name="Gordon S.G."/>
            <person name="Govers F."/>
            <person name="Grunwald N.J."/>
            <person name="Huang W."/>
            <person name="Ivors K.L."/>
            <person name="Jones R.W."/>
            <person name="Kamoun S."/>
            <person name="Krampis K."/>
            <person name="Lamour K.H."/>
            <person name="Lee M.K."/>
            <person name="McDonald W.H."/>
            <person name="Medina M."/>
            <person name="Meijer H.J."/>
            <person name="Nordberg E.K."/>
            <person name="Maclean D.J."/>
            <person name="Ospina-Giraldo M.D."/>
            <person name="Morris P.F."/>
            <person name="Phuntumart V."/>
            <person name="Putnam N.H."/>
            <person name="Rash S."/>
            <person name="Rose J.K."/>
            <person name="Sakihama Y."/>
            <person name="Salamov A.A."/>
            <person name="Savidor A."/>
            <person name="Scheuring C.F."/>
            <person name="Smith B.M."/>
            <person name="Sobral B.W."/>
            <person name="Terry A."/>
            <person name="Torto-Alalibo T.A."/>
            <person name="Win J."/>
            <person name="Xu Z."/>
            <person name="Zhang H."/>
            <person name="Grigoriev I.V."/>
            <person name="Rokhsar D.S."/>
            <person name="Boore J.L."/>
        </authorList>
    </citation>
    <scope>NUCLEOTIDE SEQUENCE [LARGE SCALE GENOMIC DNA]</scope>
    <source>
        <strain evidence="2 3">P6497</strain>
    </source>
</reference>
<dbReference type="OMA" id="PSSINCH"/>
<evidence type="ECO:0000313" key="2">
    <source>
        <dbReference type="EMBL" id="EGZ21583.1"/>
    </source>
</evidence>
<dbReference type="InParanoid" id="G4Z4P6"/>
<evidence type="ECO:0000256" key="1">
    <source>
        <dbReference type="SAM" id="MobiDB-lite"/>
    </source>
</evidence>
<dbReference type="SUPFAM" id="SSF57903">
    <property type="entry name" value="FYVE/PHD zinc finger"/>
    <property type="match status" value="1"/>
</dbReference>
<keyword evidence="3" id="KW-1185">Reference proteome</keyword>
<dbReference type="Proteomes" id="UP000002640">
    <property type="component" value="Unassembled WGS sequence"/>
</dbReference>
<dbReference type="InterPro" id="IPR052727">
    <property type="entry name" value="Rab4/Rab5_effector"/>
</dbReference>
<dbReference type="GeneID" id="20657097"/>
<proteinExistence type="predicted"/>
<dbReference type="RefSeq" id="XP_009524300.1">
    <property type="nucleotide sequence ID" value="XM_009526005.1"/>
</dbReference>
<dbReference type="SMR" id="G4Z4P6"/>
<evidence type="ECO:0008006" key="4">
    <source>
        <dbReference type="Google" id="ProtNLM"/>
    </source>
</evidence>
<accession>G4Z4P6</accession>
<dbReference type="PANTHER" id="PTHR13510:SF44">
    <property type="entry name" value="RABENOSYN-5"/>
    <property type="match status" value="1"/>
</dbReference>
<name>G4Z4P6_PHYSP</name>
<evidence type="ECO:0000313" key="3">
    <source>
        <dbReference type="Proteomes" id="UP000002640"/>
    </source>
</evidence>
<protein>
    <recommendedName>
        <fullName evidence="4">FYVE-type domain-containing protein</fullName>
    </recommendedName>
</protein>
<dbReference type="AlphaFoldDB" id="G4Z4P6"/>
<feature type="region of interest" description="Disordered" evidence="1">
    <location>
        <begin position="324"/>
        <end position="357"/>
    </location>
</feature>
<dbReference type="InterPro" id="IPR011011">
    <property type="entry name" value="Znf_FYVE_PHD"/>
</dbReference>
<dbReference type="PANTHER" id="PTHR13510">
    <property type="entry name" value="FYVE-FINGER-CONTAINING RAB5 EFFECTOR PROTEIN RABENOSYN-5-RELATED"/>
    <property type="match status" value="1"/>
</dbReference>
<sequence length="357" mass="40054">MFDPDQQCPQIEFAPEDRAQYGHAALRLLQNTMAERTKFNADPQDWAFIKHRKEFSIFRSVRGSANQSTVVMVGTGLIDGRIEDILEGLYCGTTHELRNARVLLGYDVKGISVPNSHERLTQDDPFLFASTKSLVGKCALKLVYERDALTYERVGTTTDARGQELTYHTVQPIKRPEWPSERQDIASCYLSRQDKFTNKTEVFLWGSILRFGSDPEEAIQLGVASTWLNVVRSPDVGHAKKYSALMDEADSHQRMPSSINCHVCCRNKPKLGSHALCSGCHQSVCKDCSEQHYIFELSKSGRTRRRLFCAMCIKDVTGKAHLGSGSDLSKHSTCGPDSASSSSRWSESLFQPHIQLT</sequence>
<dbReference type="Gene3D" id="3.30.40.10">
    <property type="entry name" value="Zinc/RING finger domain, C3HC4 (zinc finger)"/>
    <property type="match status" value="1"/>
</dbReference>
<dbReference type="InterPro" id="IPR013083">
    <property type="entry name" value="Znf_RING/FYVE/PHD"/>
</dbReference>
<dbReference type="KEGG" id="psoj:PHYSODRAFT_494709"/>
<feature type="compositionally biased region" description="Low complexity" evidence="1">
    <location>
        <begin position="338"/>
        <end position="348"/>
    </location>
</feature>
<dbReference type="EMBL" id="JH159153">
    <property type="protein sequence ID" value="EGZ21583.1"/>
    <property type="molecule type" value="Genomic_DNA"/>
</dbReference>
<organism evidence="2 3">
    <name type="scientific">Phytophthora sojae (strain P6497)</name>
    <name type="common">Soybean stem and root rot agent</name>
    <name type="synonym">Phytophthora megasperma f. sp. glycines</name>
    <dbReference type="NCBI Taxonomy" id="1094619"/>
    <lineage>
        <taxon>Eukaryota</taxon>
        <taxon>Sar</taxon>
        <taxon>Stramenopiles</taxon>
        <taxon>Oomycota</taxon>
        <taxon>Peronosporomycetes</taxon>
        <taxon>Peronosporales</taxon>
        <taxon>Peronosporaceae</taxon>
        <taxon>Phytophthora</taxon>
    </lineage>
</organism>
<gene>
    <name evidence="2" type="ORF">PHYSODRAFT_494709</name>
</gene>